<evidence type="ECO:0000313" key="1">
    <source>
        <dbReference type="EMBL" id="KAF5743332.1"/>
    </source>
</evidence>
<sequence>MDQAHKEDIRRLLEALLKASKDLHQNPIFSTKDPQQTVRALLAIAADADPNLFDDPIFFKLGQLIRSLKTHLKELEKSQDHSFRSLLRRQITYYKVSQLGYAIEAEIQAYLDGDTVRNLVKTLQESDDENQKVKVLDEFEKRL</sequence>
<name>A0A7J7DAF1_TRIWF</name>
<dbReference type="EMBL" id="JAAARO010000009">
    <property type="protein sequence ID" value="KAF5743332.1"/>
    <property type="molecule type" value="Genomic_DNA"/>
</dbReference>
<organism evidence="1 2">
    <name type="scientific">Tripterygium wilfordii</name>
    <name type="common">Thunder God vine</name>
    <dbReference type="NCBI Taxonomy" id="458696"/>
    <lineage>
        <taxon>Eukaryota</taxon>
        <taxon>Viridiplantae</taxon>
        <taxon>Streptophyta</taxon>
        <taxon>Embryophyta</taxon>
        <taxon>Tracheophyta</taxon>
        <taxon>Spermatophyta</taxon>
        <taxon>Magnoliopsida</taxon>
        <taxon>eudicotyledons</taxon>
        <taxon>Gunneridae</taxon>
        <taxon>Pentapetalae</taxon>
        <taxon>rosids</taxon>
        <taxon>fabids</taxon>
        <taxon>Celastrales</taxon>
        <taxon>Celastraceae</taxon>
        <taxon>Tripterygium</taxon>
    </lineage>
</organism>
<evidence type="ECO:0000313" key="2">
    <source>
        <dbReference type="Proteomes" id="UP000593562"/>
    </source>
</evidence>
<comment type="caution">
    <text evidence="1">The sequence shown here is derived from an EMBL/GenBank/DDBJ whole genome shotgun (WGS) entry which is preliminary data.</text>
</comment>
<gene>
    <name evidence="1" type="ORF">HS088_TW09G01399</name>
</gene>
<accession>A0A7J7DAF1</accession>
<dbReference type="AlphaFoldDB" id="A0A7J7DAF1"/>
<reference evidence="1 2" key="1">
    <citation type="journal article" date="2020" name="Nat. Commun.">
        <title>Genome of Tripterygium wilfordii and identification of cytochrome P450 involved in triptolide biosynthesis.</title>
        <authorList>
            <person name="Tu L."/>
            <person name="Su P."/>
            <person name="Zhang Z."/>
            <person name="Gao L."/>
            <person name="Wang J."/>
            <person name="Hu T."/>
            <person name="Zhou J."/>
            <person name="Zhang Y."/>
            <person name="Zhao Y."/>
            <person name="Liu Y."/>
            <person name="Song Y."/>
            <person name="Tong Y."/>
            <person name="Lu Y."/>
            <person name="Yang J."/>
            <person name="Xu C."/>
            <person name="Jia M."/>
            <person name="Peters R.J."/>
            <person name="Huang L."/>
            <person name="Gao W."/>
        </authorList>
    </citation>
    <scope>NUCLEOTIDE SEQUENCE [LARGE SCALE GENOMIC DNA]</scope>
    <source>
        <strain evidence="2">cv. XIE 37</strain>
        <tissue evidence="1">Leaf</tissue>
    </source>
</reference>
<dbReference type="Proteomes" id="UP000593562">
    <property type="component" value="Unassembled WGS sequence"/>
</dbReference>
<dbReference type="PANTHER" id="PTHR35834">
    <property type="entry name" value="ARMADILLO-TYPE FOLD PROTEIN-RELATED"/>
    <property type="match status" value="1"/>
</dbReference>
<protein>
    <submittedName>
        <fullName evidence="1">Uncharacterized protein</fullName>
    </submittedName>
</protein>
<keyword evidence="2" id="KW-1185">Reference proteome</keyword>
<dbReference type="InParanoid" id="A0A7J7DAF1"/>
<proteinExistence type="predicted"/>
<dbReference type="PANTHER" id="PTHR35834:SF3">
    <property type="entry name" value="ARM REPEAT SUPERFAMILY PROTEIN"/>
    <property type="match status" value="1"/>
</dbReference>